<dbReference type="InterPro" id="IPR025877">
    <property type="entry name" value="MobA-like_NTP_Trfase"/>
</dbReference>
<protein>
    <submittedName>
        <fullName evidence="2">NTP transferase domain-containing protein</fullName>
    </submittedName>
</protein>
<feature type="domain" description="MobA-like NTP transferase" evidence="1">
    <location>
        <begin position="8"/>
        <end position="173"/>
    </location>
</feature>
<keyword evidence="3" id="KW-1185">Reference proteome</keyword>
<evidence type="ECO:0000313" key="2">
    <source>
        <dbReference type="EMBL" id="MRH44346.1"/>
    </source>
</evidence>
<evidence type="ECO:0000313" key="3">
    <source>
        <dbReference type="Proteomes" id="UP000799092"/>
    </source>
</evidence>
<dbReference type="AlphaFoldDB" id="A0A6A8DIQ9"/>
<dbReference type="SUPFAM" id="SSF53448">
    <property type="entry name" value="Nucleotide-diphospho-sugar transferases"/>
    <property type="match status" value="1"/>
</dbReference>
<evidence type="ECO:0000259" key="1">
    <source>
        <dbReference type="Pfam" id="PF12804"/>
    </source>
</evidence>
<proteinExistence type="predicted"/>
<dbReference type="Gene3D" id="3.90.550.10">
    <property type="entry name" value="Spore Coat Polysaccharide Biosynthesis Protein SpsA, Chain A"/>
    <property type="match status" value="1"/>
</dbReference>
<reference evidence="2" key="1">
    <citation type="submission" date="2019-11" db="EMBL/GenBank/DDBJ databases">
        <authorList>
            <person name="Li J."/>
        </authorList>
    </citation>
    <scope>NUCLEOTIDE SEQUENCE</scope>
    <source>
        <strain evidence="2">B6B</strain>
    </source>
</reference>
<dbReference type="OrthoDB" id="285216at2"/>
<dbReference type="Proteomes" id="UP000799092">
    <property type="component" value="Unassembled WGS sequence"/>
</dbReference>
<name>A0A6A8DIQ9_9BACI</name>
<accession>A0A6A8DIQ9</accession>
<comment type="caution">
    <text evidence="2">The sequence shown here is derived from an EMBL/GenBank/DDBJ whole genome shotgun (WGS) entry which is preliminary data.</text>
</comment>
<dbReference type="RefSeq" id="WP_153737949.1">
    <property type="nucleotide sequence ID" value="NZ_WJNG01000015.1"/>
</dbReference>
<dbReference type="CDD" id="cd04182">
    <property type="entry name" value="GT_2_like_f"/>
    <property type="match status" value="1"/>
</dbReference>
<dbReference type="EMBL" id="WJNG01000015">
    <property type="protein sequence ID" value="MRH44346.1"/>
    <property type="molecule type" value="Genomic_DNA"/>
</dbReference>
<dbReference type="Pfam" id="PF12804">
    <property type="entry name" value="NTP_transf_3"/>
    <property type="match status" value="1"/>
</dbReference>
<keyword evidence="2" id="KW-0808">Transferase</keyword>
<dbReference type="GO" id="GO:0016779">
    <property type="term" value="F:nucleotidyltransferase activity"/>
    <property type="evidence" value="ECO:0007669"/>
    <property type="project" value="UniProtKB-ARBA"/>
</dbReference>
<gene>
    <name evidence="2" type="ORF">GH741_17015</name>
</gene>
<organism evidence="2 3">
    <name type="scientific">Aquibacillus halophilus</name>
    <dbReference type="NCBI Taxonomy" id="930132"/>
    <lineage>
        <taxon>Bacteria</taxon>
        <taxon>Bacillati</taxon>
        <taxon>Bacillota</taxon>
        <taxon>Bacilli</taxon>
        <taxon>Bacillales</taxon>
        <taxon>Bacillaceae</taxon>
        <taxon>Aquibacillus</taxon>
    </lineage>
</organism>
<dbReference type="InterPro" id="IPR029044">
    <property type="entry name" value="Nucleotide-diphossugar_trans"/>
</dbReference>
<dbReference type="PANTHER" id="PTHR43777">
    <property type="entry name" value="MOLYBDENUM COFACTOR CYTIDYLYLTRANSFERASE"/>
    <property type="match status" value="1"/>
</dbReference>
<sequence length="207" mass="23533">MTQTSILGIFLAAGKSSRMGKNKLKMQIEQETIGSLSLKAAIKSKLDSVLVITKEGDSLDWIDRELFQEPNRSKWTQVISKEAIKGQSYSIKTGIQTAKGLGAAGIVIILADQPFVRVEMINALIDQYRYQRVDFVASQFNNRIQPPILFSEELFRSLMQLKGDKGARAIIRKDFYDKGIVINYTDGKCFYDIDTEEDYRRLKEVNH</sequence>
<dbReference type="PANTHER" id="PTHR43777:SF1">
    <property type="entry name" value="MOLYBDENUM COFACTOR CYTIDYLYLTRANSFERASE"/>
    <property type="match status" value="1"/>
</dbReference>